<dbReference type="CDD" id="cd04301">
    <property type="entry name" value="NAT_SF"/>
    <property type="match status" value="1"/>
</dbReference>
<feature type="domain" description="N-acetyltransferase" evidence="1">
    <location>
        <begin position="4"/>
        <end position="168"/>
    </location>
</feature>
<gene>
    <name evidence="2" type="ORF">GCM10007927_16340</name>
</gene>
<evidence type="ECO:0000259" key="1">
    <source>
        <dbReference type="PROSITE" id="PS51186"/>
    </source>
</evidence>
<reference evidence="2" key="1">
    <citation type="journal article" date="2014" name="Int. J. Syst. Evol. Microbiol.">
        <title>Complete genome of a new Firmicutes species belonging to the dominant human colonic microbiota ('Ruminococcus bicirculans') reveals two chromosomes and a selective capacity to utilize plant glucans.</title>
        <authorList>
            <consortium name="NISC Comparative Sequencing Program"/>
            <person name="Wegmann U."/>
            <person name="Louis P."/>
            <person name="Goesmann A."/>
            <person name="Henrissat B."/>
            <person name="Duncan S.H."/>
            <person name="Flint H.J."/>
        </authorList>
    </citation>
    <scope>NUCLEOTIDE SEQUENCE</scope>
    <source>
        <strain evidence="2">NBRC 109915</strain>
    </source>
</reference>
<protein>
    <recommendedName>
        <fullName evidence="1">N-acetyltransferase domain-containing protein</fullName>
    </recommendedName>
</protein>
<evidence type="ECO:0000313" key="2">
    <source>
        <dbReference type="EMBL" id="GLQ26831.1"/>
    </source>
</evidence>
<proteinExistence type="predicted"/>
<organism evidence="2 3">
    <name type="scientific">Sulfitobacter pacificus</name>
    <dbReference type="NCBI Taxonomy" id="1499314"/>
    <lineage>
        <taxon>Bacteria</taxon>
        <taxon>Pseudomonadati</taxon>
        <taxon>Pseudomonadota</taxon>
        <taxon>Alphaproteobacteria</taxon>
        <taxon>Rhodobacterales</taxon>
        <taxon>Roseobacteraceae</taxon>
        <taxon>Sulfitobacter</taxon>
    </lineage>
</organism>
<name>A0ABQ5VIG8_9RHOB</name>
<dbReference type="Gene3D" id="3.40.630.30">
    <property type="match status" value="1"/>
</dbReference>
<dbReference type="SUPFAM" id="SSF55729">
    <property type="entry name" value="Acyl-CoA N-acyltransferases (Nat)"/>
    <property type="match status" value="1"/>
</dbReference>
<dbReference type="PROSITE" id="PS51186">
    <property type="entry name" value="GNAT"/>
    <property type="match status" value="1"/>
</dbReference>
<dbReference type="InterPro" id="IPR052777">
    <property type="entry name" value="Acetyltransferase_Enz"/>
</dbReference>
<dbReference type="EMBL" id="BSNL01000001">
    <property type="protein sequence ID" value="GLQ26831.1"/>
    <property type="molecule type" value="Genomic_DNA"/>
</dbReference>
<sequence length="171" mass="18952">MPQITLTEATSPADLDALRNLCWAYRDFLMSNTDIDKEITETFYPVPKYTALMDELPVLHARPKGIMLLARDGDGTALGCGMTHALDAETSEIKRVFVNDAARGKGVAALICNALITRAKEDGFARIVLDTSKSLKAAQRLYLRLGFTPCGPYQPIPEEMLPELLFYERAL</sequence>
<dbReference type="InterPro" id="IPR016181">
    <property type="entry name" value="Acyl_CoA_acyltransferase"/>
</dbReference>
<dbReference type="Pfam" id="PF00583">
    <property type="entry name" value="Acetyltransf_1"/>
    <property type="match status" value="1"/>
</dbReference>
<accession>A0ABQ5VIG8</accession>
<dbReference type="Proteomes" id="UP001161388">
    <property type="component" value="Unassembled WGS sequence"/>
</dbReference>
<evidence type="ECO:0000313" key="3">
    <source>
        <dbReference type="Proteomes" id="UP001161388"/>
    </source>
</evidence>
<comment type="caution">
    <text evidence="2">The sequence shown here is derived from an EMBL/GenBank/DDBJ whole genome shotgun (WGS) entry which is preliminary data.</text>
</comment>
<dbReference type="PANTHER" id="PTHR43305:SF1">
    <property type="entry name" value="FAMILY N-ACETYLTRANSFERASE, PUTATIVE (AFU_ORTHOLOGUE AFUA_2G01380)-RELATED"/>
    <property type="match status" value="1"/>
</dbReference>
<dbReference type="PANTHER" id="PTHR43305">
    <property type="entry name" value="FAMILY N-ACETYLTRANSFERASE, PUTATIVE (AFU_ORTHOLOGUE AFUA_2G01380)-RELATED"/>
    <property type="match status" value="1"/>
</dbReference>
<reference evidence="2" key="2">
    <citation type="submission" date="2023-01" db="EMBL/GenBank/DDBJ databases">
        <title>Draft genome sequence of Sulfitobacter pacificus strain NBRC 109915.</title>
        <authorList>
            <person name="Sun Q."/>
            <person name="Mori K."/>
        </authorList>
    </citation>
    <scope>NUCLEOTIDE SEQUENCE</scope>
    <source>
        <strain evidence="2">NBRC 109915</strain>
    </source>
</reference>
<dbReference type="RefSeq" id="WP_284372359.1">
    <property type="nucleotide sequence ID" value="NZ_BSNL01000001.1"/>
</dbReference>
<dbReference type="InterPro" id="IPR000182">
    <property type="entry name" value="GNAT_dom"/>
</dbReference>
<keyword evidence="3" id="KW-1185">Reference proteome</keyword>